<evidence type="ECO:0000313" key="1">
    <source>
        <dbReference type="EMBL" id="PKR78581.1"/>
    </source>
</evidence>
<evidence type="ECO:0000313" key="2">
    <source>
        <dbReference type="Proteomes" id="UP000243524"/>
    </source>
</evidence>
<accession>A0A2I0QW65</accession>
<organism evidence="1 2">
    <name type="scientific">Halalkalibacillus sediminis</name>
    <dbReference type="NCBI Taxonomy" id="2018042"/>
    <lineage>
        <taxon>Bacteria</taxon>
        <taxon>Bacillati</taxon>
        <taxon>Bacillota</taxon>
        <taxon>Bacilli</taxon>
        <taxon>Bacillales</taxon>
        <taxon>Bacillaceae</taxon>
        <taxon>Halalkalibacillus</taxon>
    </lineage>
</organism>
<reference evidence="1 2" key="1">
    <citation type="submission" date="2017-06" db="EMBL/GenBank/DDBJ databases">
        <title>the draft geome sequence of Illustriluteabacillus marina B3227.</title>
        <authorList>
            <person name="He R.-H."/>
            <person name="Du Z.-J."/>
        </authorList>
    </citation>
    <scope>NUCLEOTIDE SEQUENCE [LARGE SCALE GENOMIC DNA]</scope>
    <source>
        <strain evidence="1 2">B3227</strain>
    </source>
</reference>
<comment type="caution">
    <text evidence="1">The sequence shown here is derived from an EMBL/GenBank/DDBJ whole genome shotgun (WGS) entry which is preliminary data.</text>
</comment>
<proteinExistence type="predicted"/>
<protein>
    <submittedName>
        <fullName evidence="1">Uncharacterized protein</fullName>
    </submittedName>
</protein>
<name>A0A2I0QW65_9BACI</name>
<sequence>MKLKSKSTKAINLFIHIFSQWNNINKVIPDAHIGDFCSAFWWKVFDKLDYNKAILNRVLLKFVVDSKESREAATPRGAARVENHAKLANREFWEVEAVPPGKRPLVSDSSESPGLKPFIINKIL</sequence>
<dbReference type="AlphaFoldDB" id="A0A2I0QW65"/>
<dbReference type="Proteomes" id="UP000243524">
    <property type="component" value="Unassembled WGS sequence"/>
</dbReference>
<keyword evidence="2" id="KW-1185">Reference proteome</keyword>
<dbReference type="EMBL" id="PJNH01000001">
    <property type="protein sequence ID" value="PKR78581.1"/>
    <property type="molecule type" value="Genomic_DNA"/>
</dbReference>
<gene>
    <name evidence="1" type="ORF">CEY16_02155</name>
</gene>